<keyword evidence="2" id="KW-0472">Membrane</keyword>
<dbReference type="OrthoDB" id="5191116at2"/>
<evidence type="ECO:0000313" key="3">
    <source>
        <dbReference type="EMBL" id="CAN98756.1"/>
    </source>
</evidence>
<feature type="transmembrane region" description="Helical" evidence="2">
    <location>
        <begin position="85"/>
        <end position="107"/>
    </location>
</feature>
<dbReference type="BioCyc" id="SCEL448385:SCE_RS44015-MONOMER"/>
<feature type="transmembrane region" description="Helical" evidence="2">
    <location>
        <begin position="180"/>
        <end position="202"/>
    </location>
</feature>
<sequence length="272" mass="29034">MTENNPVSSSERQERARLAPEANPTMQRRPAGAVLVAGAVIFFLAEFIAAAAWTDPPYSYTHHYISNLGVRGPLEGLGQFMNSPLAWVMNTGFFLFGIMFFIGVAALEGLRSWRRWAALILGALVALGGVLLAFNPGSGEPLDGAVDYHGLGAFASIVGGNVLVILLGRQRQRIGVTPKAGRAMVVLGVFGLASMVAFLAVASSGANILVGLVERCAVYPILVGFICAGASIWNRRTCARSSGEDEAPRPQMLEQQPASSLHHRDARQAWSE</sequence>
<protein>
    <recommendedName>
        <fullName evidence="5">DUF998 domain-containing protein</fullName>
    </recommendedName>
</protein>
<evidence type="ECO:0000256" key="2">
    <source>
        <dbReference type="SAM" id="Phobius"/>
    </source>
</evidence>
<keyword evidence="2" id="KW-1133">Transmembrane helix</keyword>
<dbReference type="HOGENOM" id="CLU_080422_1_0_7"/>
<keyword evidence="4" id="KW-1185">Reference proteome</keyword>
<evidence type="ECO:0000256" key="1">
    <source>
        <dbReference type="SAM" id="MobiDB-lite"/>
    </source>
</evidence>
<dbReference type="AlphaFoldDB" id="A9FZI5"/>
<gene>
    <name evidence="3" type="ordered locus">sce8587</name>
</gene>
<evidence type="ECO:0000313" key="4">
    <source>
        <dbReference type="Proteomes" id="UP000002139"/>
    </source>
</evidence>
<feature type="transmembrane region" description="Helical" evidence="2">
    <location>
        <begin position="208"/>
        <end position="233"/>
    </location>
</feature>
<dbReference type="Pfam" id="PF06197">
    <property type="entry name" value="DUF998"/>
    <property type="match status" value="1"/>
</dbReference>
<evidence type="ECO:0008006" key="5">
    <source>
        <dbReference type="Google" id="ProtNLM"/>
    </source>
</evidence>
<dbReference type="EMBL" id="AM746676">
    <property type="protein sequence ID" value="CAN98756.1"/>
    <property type="molecule type" value="Genomic_DNA"/>
</dbReference>
<proteinExistence type="predicted"/>
<feature type="transmembrane region" description="Helical" evidence="2">
    <location>
        <begin position="148"/>
        <end position="168"/>
    </location>
</feature>
<feature type="region of interest" description="Disordered" evidence="1">
    <location>
        <begin position="1"/>
        <end position="25"/>
    </location>
</feature>
<reference evidence="3 4" key="1">
    <citation type="journal article" date="2007" name="Nat. Biotechnol.">
        <title>Complete genome sequence of the myxobacterium Sorangium cellulosum.</title>
        <authorList>
            <person name="Schneiker S."/>
            <person name="Perlova O."/>
            <person name="Kaiser O."/>
            <person name="Gerth K."/>
            <person name="Alici A."/>
            <person name="Altmeyer M.O."/>
            <person name="Bartels D."/>
            <person name="Bekel T."/>
            <person name="Beyer S."/>
            <person name="Bode E."/>
            <person name="Bode H.B."/>
            <person name="Bolten C.J."/>
            <person name="Choudhuri J.V."/>
            <person name="Doss S."/>
            <person name="Elnakady Y.A."/>
            <person name="Frank B."/>
            <person name="Gaigalat L."/>
            <person name="Goesmann A."/>
            <person name="Groeger C."/>
            <person name="Gross F."/>
            <person name="Jelsbak L."/>
            <person name="Jelsbak L."/>
            <person name="Kalinowski J."/>
            <person name="Kegler C."/>
            <person name="Knauber T."/>
            <person name="Konietzny S."/>
            <person name="Kopp M."/>
            <person name="Krause L."/>
            <person name="Krug D."/>
            <person name="Linke B."/>
            <person name="Mahmud T."/>
            <person name="Martinez-Arias R."/>
            <person name="McHardy A.C."/>
            <person name="Merai M."/>
            <person name="Meyer F."/>
            <person name="Mormann S."/>
            <person name="Munoz-Dorado J."/>
            <person name="Perez J."/>
            <person name="Pradella S."/>
            <person name="Rachid S."/>
            <person name="Raddatz G."/>
            <person name="Rosenau F."/>
            <person name="Rueckert C."/>
            <person name="Sasse F."/>
            <person name="Scharfe M."/>
            <person name="Schuster S.C."/>
            <person name="Suen G."/>
            <person name="Treuner-Lange A."/>
            <person name="Velicer G.J."/>
            <person name="Vorholter F.-J."/>
            <person name="Weissman K.J."/>
            <person name="Welch R.D."/>
            <person name="Wenzel S.C."/>
            <person name="Whitworth D.E."/>
            <person name="Wilhelm S."/>
            <person name="Wittmann C."/>
            <person name="Bloecker H."/>
            <person name="Puehler A."/>
            <person name="Mueller R."/>
        </authorList>
    </citation>
    <scope>NUCLEOTIDE SEQUENCE [LARGE SCALE GENOMIC DNA]</scope>
    <source>
        <strain evidence="4">So ce56</strain>
    </source>
</reference>
<organism evidence="3 4">
    <name type="scientific">Sorangium cellulosum (strain So ce56)</name>
    <name type="common">Polyangium cellulosum (strain So ce56)</name>
    <dbReference type="NCBI Taxonomy" id="448385"/>
    <lineage>
        <taxon>Bacteria</taxon>
        <taxon>Pseudomonadati</taxon>
        <taxon>Myxococcota</taxon>
        <taxon>Polyangia</taxon>
        <taxon>Polyangiales</taxon>
        <taxon>Polyangiaceae</taxon>
        <taxon>Sorangium</taxon>
    </lineage>
</organism>
<accession>A9FZI5</accession>
<dbReference type="RefSeq" id="WP_012241195.1">
    <property type="nucleotide sequence ID" value="NC_010162.1"/>
</dbReference>
<dbReference type="KEGG" id="scl:sce8587"/>
<dbReference type="InterPro" id="IPR009339">
    <property type="entry name" value="DUF998"/>
</dbReference>
<name>A9FZI5_SORC5</name>
<feature type="transmembrane region" description="Helical" evidence="2">
    <location>
        <begin position="116"/>
        <end position="136"/>
    </location>
</feature>
<dbReference type="STRING" id="448385.sce8587"/>
<feature type="compositionally biased region" description="Basic and acidic residues" evidence="1">
    <location>
        <begin position="262"/>
        <end position="272"/>
    </location>
</feature>
<feature type="transmembrane region" description="Helical" evidence="2">
    <location>
        <begin position="33"/>
        <end position="53"/>
    </location>
</feature>
<feature type="region of interest" description="Disordered" evidence="1">
    <location>
        <begin position="241"/>
        <end position="272"/>
    </location>
</feature>
<feature type="compositionally biased region" description="Polar residues" evidence="1">
    <location>
        <begin position="1"/>
        <end position="10"/>
    </location>
</feature>
<dbReference type="eggNOG" id="COG3371">
    <property type="taxonomic scope" value="Bacteria"/>
</dbReference>
<dbReference type="Proteomes" id="UP000002139">
    <property type="component" value="Chromosome"/>
</dbReference>
<keyword evidence="2" id="KW-0812">Transmembrane</keyword>